<accession>A0A9X3MRF0</accession>
<dbReference type="RefSeq" id="WP_270040417.1">
    <property type="nucleotide sequence ID" value="NZ_JAPDOD010000009.1"/>
</dbReference>
<keyword evidence="3" id="KW-1185">Reference proteome</keyword>
<dbReference type="PRINTS" id="PR00111">
    <property type="entry name" value="ABHYDROLASE"/>
</dbReference>
<dbReference type="Pfam" id="PF12697">
    <property type="entry name" value="Abhydrolase_6"/>
    <property type="match status" value="1"/>
</dbReference>
<dbReference type="Gene3D" id="3.40.50.1820">
    <property type="entry name" value="alpha/beta hydrolase"/>
    <property type="match status" value="1"/>
</dbReference>
<dbReference type="Proteomes" id="UP001149140">
    <property type="component" value="Unassembled WGS sequence"/>
</dbReference>
<dbReference type="PANTHER" id="PTHR43689">
    <property type="entry name" value="HYDROLASE"/>
    <property type="match status" value="1"/>
</dbReference>
<proteinExistence type="predicted"/>
<name>A0A9X3MRF0_9ACTN</name>
<dbReference type="InterPro" id="IPR029058">
    <property type="entry name" value="AB_hydrolase_fold"/>
</dbReference>
<organism evidence="2 3">
    <name type="scientific">Solirubrobacter ginsenosidimutans</name>
    <dbReference type="NCBI Taxonomy" id="490573"/>
    <lineage>
        <taxon>Bacteria</taxon>
        <taxon>Bacillati</taxon>
        <taxon>Actinomycetota</taxon>
        <taxon>Thermoleophilia</taxon>
        <taxon>Solirubrobacterales</taxon>
        <taxon>Solirubrobacteraceae</taxon>
        <taxon>Solirubrobacter</taxon>
    </lineage>
</organism>
<protein>
    <submittedName>
        <fullName evidence="2">Alpha/beta hydrolase</fullName>
    </submittedName>
</protein>
<keyword evidence="2" id="KW-0378">Hydrolase</keyword>
<feature type="domain" description="AB hydrolase-1" evidence="1">
    <location>
        <begin position="4"/>
        <end position="215"/>
    </location>
</feature>
<evidence type="ECO:0000313" key="3">
    <source>
        <dbReference type="Proteomes" id="UP001149140"/>
    </source>
</evidence>
<sequence length="222" mass="23095">MTPFLLLHGGGGPGSVAGFAALLRAAGHTVIAPVHPGFSGTPNPDALATPGDLADHHLRMLDGDDVTVVGFSLGGWVAAELAMRGDERVRRLVIVDGVGFALEGHPVADVTALTPDELAARSFHDPEAFRIAPSPEMAANVREVVRYGGEMADPGLRSRLAGIDIPALVVWGESDGVADPVYGRAYADAIPGARFELLADAGHMPQLEQPERLAALITAFAT</sequence>
<dbReference type="EMBL" id="JAPDOD010000009">
    <property type="protein sequence ID" value="MDA0161224.1"/>
    <property type="molecule type" value="Genomic_DNA"/>
</dbReference>
<dbReference type="AlphaFoldDB" id="A0A9X3MRF0"/>
<gene>
    <name evidence="2" type="ORF">OM076_13175</name>
</gene>
<dbReference type="InterPro" id="IPR000073">
    <property type="entry name" value="AB_hydrolase_1"/>
</dbReference>
<dbReference type="SUPFAM" id="SSF53474">
    <property type="entry name" value="alpha/beta-Hydrolases"/>
    <property type="match status" value="1"/>
</dbReference>
<evidence type="ECO:0000259" key="1">
    <source>
        <dbReference type="Pfam" id="PF12697"/>
    </source>
</evidence>
<dbReference type="PANTHER" id="PTHR43689:SF8">
    <property type="entry name" value="ALPHA_BETA-HYDROLASES SUPERFAMILY PROTEIN"/>
    <property type="match status" value="1"/>
</dbReference>
<comment type="caution">
    <text evidence="2">The sequence shown here is derived from an EMBL/GenBank/DDBJ whole genome shotgun (WGS) entry which is preliminary data.</text>
</comment>
<evidence type="ECO:0000313" key="2">
    <source>
        <dbReference type="EMBL" id="MDA0161224.1"/>
    </source>
</evidence>
<dbReference type="GO" id="GO:0016787">
    <property type="term" value="F:hydrolase activity"/>
    <property type="evidence" value="ECO:0007669"/>
    <property type="project" value="UniProtKB-KW"/>
</dbReference>
<reference evidence="2" key="1">
    <citation type="submission" date="2022-10" db="EMBL/GenBank/DDBJ databases">
        <title>The WGS of Solirubrobacter ginsenosidimutans DSM 21036.</title>
        <authorList>
            <person name="Jiang Z."/>
        </authorList>
    </citation>
    <scope>NUCLEOTIDE SEQUENCE</scope>
    <source>
        <strain evidence="2">DSM 21036</strain>
    </source>
</reference>